<proteinExistence type="predicted"/>
<reference evidence="2" key="1">
    <citation type="submission" date="2015-10" db="EMBL/GenBank/DDBJ databases">
        <title>Niche specialization of a soil ammonia-oxidizing archaeon, Candidatus Nitrosocosmicus oleophilus.</title>
        <authorList>
            <person name="Jung M.-Y."/>
            <person name="Rhee S.-K."/>
        </authorList>
    </citation>
    <scope>NUCLEOTIDE SEQUENCE [LARGE SCALE GENOMIC DNA]</scope>
    <source>
        <strain evidence="2">MY3</strain>
    </source>
</reference>
<dbReference type="KEGG" id="taa:NMY3_01105"/>
<gene>
    <name evidence="1" type="ORF">NMY3_01105</name>
</gene>
<protein>
    <submittedName>
        <fullName evidence="1">Uncharacterized protein</fullName>
    </submittedName>
</protein>
<sequence>MNVNQSFQSIWLIIEAFGDMGWINISNILILSHVYLHI</sequence>
<dbReference type="AlphaFoldDB" id="A0A654LWW2"/>
<accession>A0A654LWW2</accession>
<evidence type="ECO:0000313" key="1">
    <source>
        <dbReference type="EMBL" id="ALI35310.1"/>
    </source>
</evidence>
<dbReference type="EMBL" id="CP012850">
    <property type="protein sequence ID" value="ALI35310.1"/>
    <property type="molecule type" value="Genomic_DNA"/>
</dbReference>
<keyword evidence="2" id="KW-1185">Reference proteome</keyword>
<organism evidence="1 2">
    <name type="scientific">Candidatus Nitrosocosmicus oleophilus</name>
    <dbReference type="NCBI Taxonomy" id="1353260"/>
    <lineage>
        <taxon>Archaea</taxon>
        <taxon>Nitrososphaerota</taxon>
        <taxon>Nitrososphaeria</taxon>
        <taxon>Nitrososphaerales</taxon>
        <taxon>Nitrososphaeraceae</taxon>
        <taxon>Candidatus Nitrosocosmicus</taxon>
    </lineage>
</organism>
<name>A0A654LWW2_9ARCH</name>
<dbReference type="Proteomes" id="UP000058925">
    <property type="component" value="Chromosome"/>
</dbReference>
<evidence type="ECO:0000313" key="2">
    <source>
        <dbReference type="Proteomes" id="UP000058925"/>
    </source>
</evidence>